<dbReference type="PANTHER" id="PTHR21011:SF1">
    <property type="entry name" value="SMALL RIBOSOMAL SUBUNIT PROTEIN BS6M"/>
    <property type="match status" value="1"/>
</dbReference>
<proteinExistence type="inferred from homology"/>
<dbReference type="Gene3D" id="3.30.70.60">
    <property type="match status" value="1"/>
</dbReference>
<sequence>MKKYETIFIIRPDASEETIAAAIEKAQEQVTRNEGIILGLENWGRKKLAYEIDRFTEGIFVKMDFEAPGDVIAKISRHFMLSEEVIRHQTIRQQERKTTAG</sequence>
<dbReference type="CDD" id="cd00473">
    <property type="entry name" value="bS6"/>
    <property type="match status" value="1"/>
</dbReference>
<accession>A0A3A4NGX9</accession>
<comment type="caution">
    <text evidence="7">The sequence shown here is derived from an EMBL/GenBank/DDBJ whole genome shotgun (WGS) entry which is preliminary data.</text>
</comment>
<dbReference type="Pfam" id="PF01250">
    <property type="entry name" value="Ribosomal_S6"/>
    <property type="match status" value="1"/>
</dbReference>
<keyword evidence="3 6" id="KW-0687">Ribonucleoprotein</keyword>
<keyword evidence="6" id="KW-0694">RNA-binding</keyword>
<keyword evidence="2 6" id="KW-0689">Ribosomal protein</keyword>
<gene>
    <name evidence="6 7" type="primary">rpsF</name>
    <name evidence="7" type="ORF">C4520_14115</name>
</gene>
<evidence type="ECO:0000256" key="4">
    <source>
        <dbReference type="ARBA" id="ARBA00035104"/>
    </source>
</evidence>
<dbReference type="GO" id="GO:0005737">
    <property type="term" value="C:cytoplasm"/>
    <property type="evidence" value="ECO:0007669"/>
    <property type="project" value="UniProtKB-ARBA"/>
</dbReference>
<protein>
    <recommendedName>
        <fullName evidence="5 6">Small ribosomal subunit protein bS6</fullName>
    </recommendedName>
</protein>
<evidence type="ECO:0000256" key="6">
    <source>
        <dbReference type="HAMAP-Rule" id="MF_00360"/>
    </source>
</evidence>
<evidence type="ECO:0000256" key="1">
    <source>
        <dbReference type="ARBA" id="ARBA00009512"/>
    </source>
</evidence>
<reference evidence="7 8" key="1">
    <citation type="journal article" date="2017" name="ISME J.">
        <title>Energy and carbon metabolisms in a deep terrestrial subsurface fluid microbial community.</title>
        <authorList>
            <person name="Momper L."/>
            <person name="Jungbluth S.P."/>
            <person name="Lee M.D."/>
            <person name="Amend J.P."/>
        </authorList>
    </citation>
    <scope>NUCLEOTIDE SEQUENCE [LARGE SCALE GENOMIC DNA]</scope>
    <source>
        <strain evidence="7">SURF_5</strain>
    </source>
</reference>
<keyword evidence="6" id="KW-0699">rRNA-binding</keyword>
<evidence type="ECO:0000256" key="3">
    <source>
        <dbReference type="ARBA" id="ARBA00023274"/>
    </source>
</evidence>
<dbReference type="EMBL" id="QZKU01000099">
    <property type="protein sequence ID" value="RJP18569.1"/>
    <property type="molecule type" value="Genomic_DNA"/>
</dbReference>
<dbReference type="PANTHER" id="PTHR21011">
    <property type="entry name" value="MITOCHONDRIAL 28S RIBOSOMAL PROTEIN S6"/>
    <property type="match status" value="1"/>
</dbReference>
<dbReference type="AlphaFoldDB" id="A0A3A4NGX9"/>
<comment type="function">
    <text evidence="4 6">Binds together with bS18 to 16S ribosomal RNA.</text>
</comment>
<comment type="similarity">
    <text evidence="1 6">Belongs to the bacterial ribosomal protein bS6 family.</text>
</comment>
<dbReference type="GO" id="GO:0006412">
    <property type="term" value="P:translation"/>
    <property type="evidence" value="ECO:0007669"/>
    <property type="project" value="UniProtKB-UniRule"/>
</dbReference>
<dbReference type="Proteomes" id="UP000265882">
    <property type="component" value="Unassembled WGS sequence"/>
</dbReference>
<dbReference type="GO" id="GO:0070181">
    <property type="term" value="F:small ribosomal subunit rRNA binding"/>
    <property type="evidence" value="ECO:0007669"/>
    <property type="project" value="TreeGrafter"/>
</dbReference>
<name>A0A3A4NGX9_ABYX5</name>
<dbReference type="GO" id="GO:0003735">
    <property type="term" value="F:structural constituent of ribosome"/>
    <property type="evidence" value="ECO:0007669"/>
    <property type="project" value="InterPro"/>
</dbReference>
<evidence type="ECO:0000313" key="7">
    <source>
        <dbReference type="EMBL" id="RJP18569.1"/>
    </source>
</evidence>
<evidence type="ECO:0000256" key="2">
    <source>
        <dbReference type="ARBA" id="ARBA00022980"/>
    </source>
</evidence>
<dbReference type="SUPFAM" id="SSF54995">
    <property type="entry name" value="Ribosomal protein S6"/>
    <property type="match status" value="1"/>
</dbReference>
<dbReference type="InterPro" id="IPR000529">
    <property type="entry name" value="Ribosomal_bS6"/>
</dbReference>
<dbReference type="NCBIfam" id="TIGR00166">
    <property type="entry name" value="S6"/>
    <property type="match status" value="1"/>
</dbReference>
<dbReference type="HAMAP" id="MF_00360">
    <property type="entry name" value="Ribosomal_bS6"/>
    <property type="match status" value="1"/>
</dbReference>
<organism evidence="7 8">
    <name type="scientific">Abyssobacteria bacterium (strain SURF_5)</name>
    <dbReference type="NCBI Taxonomy" id="2093360"/>
    <lineage>
        <taxon>Bacteria</taxon>
        <taxon>Pseudomonadati</taxon>
        <taxon>Candidatus Hydrogenedentota</taxon>
        <taxon>Candidatus Abyssobacteria</taxon>
    </lineage>
</organism>
<dbReference type="InterPro" id="IPR035980">
    <property type="entry name" value="Ribosomal_bS6_sf"/>
</dbReference>
<dbReference type="GO" id="GO:0005840">
    <property type="term" value="C:ribosome"/>
    <property type="evidence" value="ECO:0007669"/>
    <property type="project" value="UniProtKB-KW"/>
</dbReference>
<dbReference type="GO" id="GO:1990904">
    <property type="term" value="C:ribonucleoprotein complex"/>
    <property type="evidence" value="ECO:0007669"/>
    <property type="project" value="UniProtKB-KW"/>
</dbReference>
<evidence type="ECO:0000313" key="8">
    <source>
        <dbReference type="Proteomes" id="UP000265882"/>
    </source>
</evidence>
<evidence type="ECO:0000256" key="5">
    <source>
        <dbReference type="ARBA" id="ARBA00035294"/>
    </source>
</evidence>
<dbReference type="InterPro" id="IPR014717">
    <property type="entry name" value="Transl_elong_EF1B/ribsomal_bS6"/>
</dbReference>
<dbReference type="InterPro" id="IPR020814">
    <property type="entry name" value="Ribosomal_S6_plastid/chlpt"/>
</dbReference>